<dbReference type="Proteomes" id="UP000184428">
    <property type="component" value="Unassembled WGS sequence"/>
</dbReference>
<dbReference type="EMBL" id="FRDM01000093">
    <property type="protein sequence ID" value="SHN89061.1"/>
    <property type="molecule type" value="Genomic_DNA"/>
</dbReference>
<sequence length="51" mass="5567">MLRPVLALLEEDDAAELTAEYAAALRAAYPRRPDGTTLLPFRRVFAVGHAA</sequence>
<gene>
    <name evidence="1" type="ORF">SAMN05660350_05056</name>
</gene>
<accession>A0A1M7V1B9</accession>
<dbReference type="AlphaFoldDB" id="A0A1M7V1B9"/>
<keyword evidence="1" id="KW-0808">Transferase</keyword>
<organism evidence="1 2">
    <name type="scientific">Geodermatophilus obscurus</name>
    <dbReference type="NCBI Taxonomy" id="1861"/>
    <lineage>
        <taxon>Bacteria</taxon>
        <taxon>Bacillati</taxon>
        <taxon>Actinomycetota</taxon>
        <taxon>Actinomycetes</taxon>
        <taxon>Geodermatophilales</taxon>
        <taxon>Geodermatophilaceae</taxon>
        <taxon>Geodermatophilus</taxon>
    </lineage>
</organism>
<dbReference type="Gene3D" id="1.10.150.290">
    <property type="entry name" value="S-adenosyl-L-methionine-dependent methyltransferases"/>
    <property type="match status" value="1"/>
</dbReference>
<evidence type="ECO:0000313" key="1">
    <source>
        <dbReference type="EMBL" id="SHN89061.1"/>
    </source>
</evidence>
<protein>
    <submittedName>
        <fullName evidence="1">Trans-aconitate 2-methyltransferase</fullName>
    </submittedName>
</protein>
<dbReference type="InterPro" id="IPR023149">
    <property type="entry name" value="Trans_acon_MeTrfase_C"/>
</dbReference>
<proteinExistence type="predicted"/>
<dbReference type="GO" id="GO:0030798">
    <property type="term" value="F:trans-aconitate 2-methyltransferase activity"/>
    <property type="evidence" value="ECO:0007669"/>
    <property type="project" value="InterPro"/>
</dbReference>
<evidence type="ECO:0000313" key="2">
    <source>
        <dbReference type="Proteomes" id="UP000184428"/>
    </source>
</evidence>
<dbReference type="Gene3D" id="3.40.50.150">
    <property type="entry name" value="Vaccinia Virus protein VP39"/>
    <property type="match status" value="1"/>
</dbReference>
<dbReference type="InterPro" id="IPR029063">
    <property type="entry name" value="SAM-dependent_MTases_sf"/>
</dbReference>
<dbReference type="GO" id="GO:0032259">
    <property type="term" value="P:methylation"/>
    <property type="evidence" value="ECO:0007669"/>
    <property type="project" value="UniProtKB-KW"/>
</dbReference>
<name>A0A1M7V1B9_9ACTN</name>
<keyword evidence="1" id="KW-0489">Methyltransferase</keyword>
<reference evidence="1 2" key="1">
    <citation type="submission" date="2016-12" db="EMBL/GenBank/DDBJ databases">
        <authorList>
            <person name="Song W.-J."/>
            <person name="Kurnit D.M."/>
        </authorList>
    </citation>
    <scope>NUCLEOTIDE SEQUENCE [LARGE SCALE GENOMIC DNA]</scope>
    <source>
        <strain evidence="1 2">DSM 43162</strain>
    </source>
</reference>